<evidence type="ECO:0000313" key="3">
    <source>
        <dbReference type="RefSeq" id="XP_022235779.1"/>
    </source>
</evidence>
<proteinExistence type="predicted"/>
<keyword evidence="1" id="KW-0812">Transmembrane</keyword>
<keyword evidence="2" id="KW-1185">Reference proteome</keyword>
<evidence type="ECO:0000256" key="1">
    <source>
        <dbReference type="SAM" id="Phobius"/>
    </source>
</evidence>
<evidence type="ECO:0000313" key="2">
    <source>
        <dbReference type="Proteomes" id="UP000694941"/>
    </source>
</evidence>
<reference evidence="3" key="1">
    <citation type="submission" date="2025-08" db="UniProtKB">
        <authorList>
            <consortium name="RefSeq"/>
        </authorList>
    </citation>
    <scope>IDENTIFICATION</scope>
    <source>
        <tissue evidence="3">Muscle</tissue>
    </source>
</reference>
<protein>
    <submittedName>
        <fullName evidence="3">Uncharacterized protein LOC106476124</fullName>
    </submittedName>
</protein>
<feature type="transmembrane region" description="Helical" evidence="1">
    <location>
        <begin position="184"/>
        <end position="207"/>
    </location>
</feature>
<accession>A0ABM1RWM4</accession>
<dbReference type="GeneID" id="106476124"/>
<gene>
    <name evidence="3" type="primary">LOC106476124</name>
</gene>
<name>A0ABM1RWM4_LIMPO</name>
<keyword evidence="1" id="KW-1133">Transmembrane helix</keyword>
<organism evidence="2 3">
    <name type="scientific">Limulus polyphemus</name>
    <name type="common">Atlantic horseshoe crab</name>
    <dbReference type="NCBI Taxonomy" id="6850"/>
    <lineage>
        <taxon>Eukaryota</taxon>
        <taxon>Metazoa</taxon>
        <taxon>Ecdysozoa</taxon>
        <taxon>Arthropoda</taxon>
        <taxon>Chelicerata</taxon>
        <taxon>Merostomata</taxon>
        <taxon>Xiphosura</taxon>
        <taxon>Limulidae</taxon>
        <taxon>Limulus</taxon>
    </lineage>
</organism>
<sequence length="265" mass="29804">MVKEKTLNKVKWFRIANQTNNIISFNLTIHCGGIYVIQVQTNHANSRPTAFVRYEAPPIPAPTRFLLTLGTNRELHARWEDPVWPVQLYGHSFSYVLWVSTREDLKNATKLVQPNRTITSSYKSMVYDFPVPIHLTEDKPLCYVAVSVQEEHGYSSSLTDVASEGSPYTATHYAHSVVLTESNLVSIIVPIVIVIIALSSALVCFIIRHRRIQRSFLSFANSHYDTRSGATTFSTGDELGDVSLDEEEDSPMIRGFSDDEPLVIA</sequence>
<dbReference type="Proteomes" id="UP000694941">
    <property type="component" value="Unplaced"/>
</dbReference>
<dbReference type="RefSeq" id="XP_022235779.1">
    <property type="nucleotide sequence ID" value="XM_022380071.1"/>
</dbReference>
<keyword evidence="1" id="KW-0472">Membrane</keyword>